<evidence type="ECO:0000256" key="4">
    <source>
        <dbReference type="ARBA" id="ARBA00023204"/>
    </source>
</evidence>
<dbReference type="Gene3D" id="3.90.260.10">
    <property type="entry name" value="Transglutaminase-like"/>
    <property type="match status" value="1"/>
</dbReference>
<evidence type="ECO:0000313" key="11">
    <source>
        <dbReference type="Proteomes" id="UP000761534"/>
    </source>
</evidence>
<reference evidence="10" key="1">
    <citation type="journal article" date="2019" name="G3 (Bethesda)">
        <title>Genome Assemblies of Two Rare Opportunistic Yeast Pathogens: Diutina rugosa (syn. Candida rugosa) and Trichomonascus ciferrii (syn. Candida ciferrii).</title>
        <authorList>
            <person name="Mixao V."/>
            <person name="Saus E."/>
            <person name="Hansen A.P."/>
            <person name="Lass-Florl C."/>
            <person name="Gabaldon T."/>
        </authorList>
    </citation>
    <scope>NUCLEOTIDE SEQUENCE</scope>
    <source>
        <strain evidence="10">CBS 4856</strain>
    </source>
</reference>
<dbReference type="GO" id="GO:0006289">
    <property type="term" value="P:nucleotide-excision repair"/>
    <property type="evidence" value="ECO:0007669"/>
    <property type="project" value="InterPro"/>
</dbReference>
<feature type="region of interest" description="Disordered" evidence="6">
    <location>
        <begin position="705"/>
        <end position="923"/>
    </location>
</feature>
<feature type="compositionally biased region" description="Basic residues" evidence="6">
    <location>
        <begin position="1"/>
        <end position="10"/>
    </location>
</feature>
<dbReference type="GO" id="GO:0005737">
    <property type="term" value="C:cytoplasm"/>
    <property type="evidence" value="ECO:0007669"/>
    <property type="project" value="TreeGrafter"/>
</dbReference>
<dbReference type="AlphaFoldDB" id="A0A642V761"/>
<dbReference type="SUPFAM" id="SSF54001">
    <property type="entry name" value="Cysteine proteinases"/>
    <property type="match status" value="1"/>
</dbReference>
<evidence type="ECO:0000259" key="7">
    <source>
        <dbReference type="SMART" id="SM01030"/>
    </source>
</evidence>
<dbReference type="SMART" id="SM01031">
    <property type="entry name" value="BHD_2"/>
    <property type="match status" value="1"/>
</dbReference>
<feature type="domain" description="Rad4 beta-hairpin" evidence="8">
    <location>
        <begin position="532"/>
        <end position="581"/>
    </location>
</feature>
<dbReference type="OrthoDB" id="300780at2759"/>
<keyword evidence="3" id="KW-0227">DNA damage</keyword>
<dbReference type="InterPro" id="IPR018326">
    <property type="entry name" value="Rad4_beta-hairpin_dom1"/>
</dbReference>
<dbReference type="Pfam" id="PF10404">
    <property type="entry name" value="BHD_2"/>
    <property type="match status" value="1"/>
</dbReference>
<feature type="domain" description="Rad4 beta-hairpin" evidence="9">
    <location>
        <begin position="588"/>
        <end position="662"/>
    </location>
</feature>
<dbReference type="Proteomes" id="UP000761534">
    <property type="component" value="Unassembled WGS sequence"/>
</dbReference>
<evidence type="ECO:0008006" key="12">
    <source>
        <dbReference type="Google" id="ProtNLM"/>
    </source>
</evidence>
<dbReference type="GO" id="GO:0003684">
    <property type="term" value="F:damaged DNA binding"/>
    <property type="evidence" value="ECO:0007669"/>
    <property type="project" value="InterPro"/>
</dbReference>
<gene>
    <name evidence="10" type="ORF">TRICI_002225</name>
</gene>
<evidence type="ECO:0000313" key="10">
    <source>
        <dbReference type="EMBL" id="KAA8915644.1"/>
    </source>
</evidence>
<organism evidence="10 11">
    <name type="scientific">Trichomonascus ciferrii</name>
    <dbReference type="NCBI Taxonomy" id="44093"/>
    <lineage>
        <taxon>Eukaryota</taxon>
        <taxon>Fungi</taxon>
        <taxon>Dikarya</taxon>
        <taxon>Ascomycota</taxon>
        <taxon>Saccharomycotina</taxon>
        <taxon>Dipodascomycetes</taxon>
        <taxon>Dipodascales</taxon>
        <taxon>Trichomonascaceae</taxon>
        <taxon>Trichomonascus</taxon>
        <taxon>Trichomonascus ciferrii complex</taxon>
    </lineage>
</organism>
<proteinExistence type="inferred from homology"/>
<comment type="subcellular location">
    <subcellularLocation>
        <location evidence="1">Nucleus</location>
    </subcellularLocation>
</comment>
<feature type="compositionally biased region" description="Basic and acidic residues" evidence="6">
    <location>
        <begin position="43"/>
        <end position="59"/>
    </location>
</feature>
<dbReference type="InterPro" id="IPR018328">
    <property type="entry name" value="Rad4_beta-hairpin_dom3"/>
</dbReference>
<keyword evidence="5" id="KW-0539">Nucleus</keyword>
<evidence type="ECO:0000256" key="3">
    <source>
        <dbReference type="ARBA" id="ARBA00022763"/>
    </source>
</evidence>
<dbReference type="Pfam" id="PF10403">
    <property type="entry name" value="BHD_1"/>
    <property type="match status" value="1"/>
</dbReference>
<feature type="compositionally biased region" description="Acidic residues" evidence="6">
    <location>
        <begin position="750"/>
        <end position="763"/>
    </location>
</feature>
<evidence type="ECO:0000256" key="1">
    <source>
        <dbReference type="ARBA" id="ARBA00004123"/>
    </source>
</evidence>
<feature type="compositionally biased region" description="Basic and acidic residues" evidence="6">
    <location>
        <begin position="705"/>
        <end position="720"/>
    </location>
</feature>
<feature type="compositionally biased region" description="Polar residues" evidence="6">
    <location>
        <begin position="78"/>
        <end position="97"/>
    </location>
</feature>
<evidence type="ECO:0000259" key="8">
    <source>
        <dbReference type="SMART" id="SM01031"/>
    </source>
</evidence>
<dbReference type="InterPro" id="IPR038765">
    <property type="entry name" value="Papain-like_cys_pep_sf"/>
</dbReference>
<dbReference type="PANTHER" id="PTHR12135:SF0">
    <property type="entry name" value="DNA REPAIR PROTEIN COMPLEMENTING XP-C CELLS"/>
    <property type="match status" value="1"/>
</dbReference>
<dbReference type="GO" id="GO:0071942">
    <property type="term" value="C:XPC complex"/>
    <property type="evidence" value="ECO:0007669"/>
    <property type="project" value="TreeGrafter"/>
</dbReference>
<evidence type="ECO:0000256" key="6">
    <source>
        <dbReference type="SAM" id="MobiDB-lite"/>
    </source>
</evidence>
<dbReference type="GO" id="GO:0000111">
    <property type="term" value="C:nucleotide-excision repair factor 2 complex"/>
    <property type="evidence" value="ECO:0007669"/>
    <property type="project" value="TreeGrafter"/>
</dbReference>
<evidence type="ECO:0000259" key="9">
    <source>
        <dbReference type="SMART" id="SM01032"/>
    </source>
</evidence>
<feature type="compositionally biased region" description="Acidic residues" evidence="6">
    <location>
        <begin position="105"/>
        <end position="122"/>
    </location>
</feature>
<dbReference type="Pfam" id="PF10405">
    <property type="entry name" value="BHD_3"/>
    <property type="match status" value="1"/>
</dbReference>
<evidence type="ECO:0000256" key="5">
    <source>
        <dbReference type="ARBA" id="ARBA00023242"/>
    </source>
</evidence>
<evidence type="ECO:0000256" key="2">
    <source>
        <dbReference type="ARBA" id="ARBA00009525"/>
    </source>
</evidence>
<accession>A0A642V761</accession>
<dbReference type="GO" id="GO:0003697">
    <property type="term" value="F:single-stranded DNA binding"/>
    <property type="evidence" value="ECO:0007669"/>
    <property type="project" value="TreeGrafter"/>
</dbReference>
<dbReference type="PANTHER" id="PTHR12135">
    <property type="entry name" value="DNA REPAIR PROTEIN XP-C / RAD4"/>
    <property type="match status" value="1"/>
</dbReference>
<comment type="caution">
    <text evidence="10">The sequence shown here is derived from an EMBL/GenBank/DDBJ whole genome shotgun (WGS) entry which is preliminary data.</text>
</comment>
<keyword evidence="11" id="KW-1185">Reference proteome</keyword>
<dbReference type="VEuPathDB" id="FungiDB:TRICI_002225"/>
<dbReference type="Gene3D" id="3.30.70.2460">
    <property type="entry name" value="Rad4, beta-hairpin domain BHD3"/>
    <property type="match status" value="1"/>
</dbReference>
<feature type="compositionally biased region" description="Polar residues" evidence="6">
    <location>
        <begin position="816"/>
        <end position="826"/>
    </location>
</feature>
<dbReference type="GO" id="GO:0006298">
    <property type="term" value="P:mismatch repair"/>
    <property type="evidence" value="ECO:0007669"/>
    <property type="project" value="TreeGrafter"/>
</dbReference>
<dbReference type="InterPro" id="IPR004583">
    <property type="entry name" value="DNA_repair_Rad4"/>
</dbReference>
<sequence length="923" mass="105267">MNRLSGKGKGKARDSRVIRDEDIQRRRRQQFENMTGVPMRYLDMMKDIHAEASKSGDKPLKKRKRMRQDDGPDEGYSGNKSSRSKQGMKVSQENTLENPVVIQDSSDEELEEAEDEDEDEDVDWEEVMLNDGEGSVELNDGGVSVEGEGEGSSEAITVTLSKEASEKKKVKTSSKPRTALTNEEKGYRIMLHKIHLLCLLHHVWLRNRWCNDYSVRHTYKNFLSPTVIQELRPSDKLSPTLRTRKFLDGLRHAMYAWRKRFRVTSKGLYLVSWGDIFRADRPLETKMGLAKFRNRLHGFRGSRDVGAQGFCALLRSLDIDTRLVCSLQPLDFTSTAPIDETLKKGETPVIVDTHYPVYWIEAWDEASEKWVTVDPIVTGWIEIIRSSTKSKLEPPLADKANSLRYAIAFDYHGHATDVTRRYVQNFNSKTRKKRVTGISDKDSVWWDRALCRFQPTTAPSKQELTEAKDLALRESAEGFPSNIQDFKGHPLYALKRHLHQNEVLRQDAEPCGKLSIKGKVESVYSRNDVLIVRTARAWYKLGRVLKPGSKPLKHKATKQATDEDNESAMYSLEQTEKYIPPPVEDGVIPKNVYGNIDVYVPSMIPKGAVHLKQEYMNVAARLVEVDYADAVVGFSYVARRMTPKIQGIIVAAEYKEAVETAYQQLLEEQEEEDKQERLAKALLRWRRYLVALRIKDRLNRVHGRVDDQDQDNTTKDHNDDPIYLDDSDSSLEGGFAKNPQQQQQRNQAIELDDDDDDDDDDDGGGFIKQKTATPEPEAEPEQSSHTGNQLEREIPEEAKEEDPDDLLSRAKDMVQSFPQTHFTLQIDSGPEIYKPPPVHSRVQTATHTVQLEKSPSPVRHPKPESEPEEESMLPTKELTPEPEPSQKPTMATTNTQQQPPSDAESEDFFPDSVSESELYNDDD</sequence>
<keyword evidence="4" id="KW-0234">DNA repair</keyword>
<feature type="region of interest" description="Disordered" evidence="6">
    <location>
        <begin position="1"/>
        <end position="122"/>
    </location>
</feature>
<dbReference type="Gene3D" id="3.30.60.290">
    <property type="entry name" value="Rad4, beta-hairpin domain BHD2"/>
    <property type="match status" value="1"/>
</dbReference>
<protein>
    <recommendedName>
        <fullName evidence="12">Rad4 beta-hairpin domain-containing protein</fullName>
    </recommendedName>
</protein>
<dbReference type="InterPro" id="IPR036985">
    <property type="entry name" value="Transglutaminase-like_sf"/>
</dbReference>
<feature type="compositionally biased region" description="Basic and acidic residues" evidence="6">
    <location>
        <begin position="11"/>
        <end position="24"/>
    </location>
</feature>
<dbReference type="SMART" id="SM01032">
    <property type="entry name" value="BHD_3"/>
    <property type="match status" value="1"/>
</dbReference>
<dbReference type="InterPro" id="IPR018327">
    <property type="entry name" value="BHD_2"/>
</dbReference>
<feature type="compositionally biased region" description="Polar residues" evidence="6">
    <location>
        <begin position="886"/>
        <end position="900"/>
    </location>
</feature>
<feature type="compositionally biased region" description="Polar residues" evidence="6">
    <location>
        <begin position="841"/>
        <end position="853"/>
    </location>
</feature>
<comment type="similarity">
    <text evidence="2">Belongs to the XPC family.</text>
</comment>
<feature type="domain" description="Rad4 beta-hairpin" evidence="7">
    <location>
        <begin position="475"/>
        <end position="530"/>
    </location>
</feature>
<name>A0A642V761_9ASCO</name>
<dbReference type="Pfam" id="PF03835">
    <property type="entry name" value="Rad4"/>
    <property type="match status" value="1"/>
</dbReference>
<dbReference type="InterPro" id="IPR042488">
    <property type="entry name" value="Rad4_BHD3_sf"/>
</dbReference>
<dbReference type="EMBL" id="SWFS01000153">
    <property type="protein sequence ID" value="KAA8915644.1"/>
    <property type="molecule type" value="Genomic_DNA"/>
</dbReference>
<dbReference type="SMART" id="SM01030">
    <property type="entry name" value="BHD_1"/>
    <property type="match status" value="1"/>
</dbReference>
<dbReference type="InterPro" id="IPR018325">
    <property type="entry name" value="Rad4/PNGase_transGLS-fold"/>
</dbReference>
<dbReference type="Gene3D" id="2.20.20.110">
    <property type="entry name" value="Rad4, beta-hairpin domain BHD1"/>
    <property type="match status" value="1"/>
</dbReference>